<reference evidence="1 2" key="1">
    <citation type="submission" date="2020-10" db="EMBL/GenBank/DDBJ databases">
        <title>Draft genome sequences of plant-associated actinobacteria.</title>
        <authorList>
            <person name="Tarlachkov S.V."/>
            <person name="Starodumova I.P."/>
            <person name="Dorofeeva L.V."/>
            <person name="Prisyazhnaya N.V."/>
            <person name="Roubtsova T.V."/>
            <person name="Chizhov V.N."/>
            <person name="Nadler S.A."/>
            <person name="Subbotin S.A."/>
            <person name="Evtushenko L.I."/>
        </authorList>
    </citation>
    <scope>NUCLEOTIDE SEQUENCE [LARGE SCALE GENOMIC DNA]</scope>
    <source>
        <strain evidence="1 2">VKM Ac-2886</strain>
    </source>
</reference>
<dbReference type="Gene3D" id="1.10.357.10">
    <property type="entry name" value="Tetracycline Repressor, domain 2"/>
    <property type="match status" value="1"/>
</dbReference>
<protein>
    <submittedName>
        <fullName evidence="1">Uncharacterized protein</fullName>
    </submittedName>
</protein>
<dbReference type="AlphaFoldDB" id="A0A8I0SAG8"/>
<evidence type="ECO:0000313" key="2">
    <source>
        <dbReference type="Proteomes" id="UP000634579"/>
    </source>
</evidence>
<accession>A0A8I0SAG8</accession>
<gene>
    <name evidence="1" type="ORF">ITJ42_00205</name>
</gene>
<proteinExistence type="predicted"/>
<evidence type="ECO:0000313" key="1">
    <source>
        <dbReference type="EMBL" id="MBF4629635.1"/>
    </source>
</evidence>
<dbReference type="EMBL" id="JADKRP010000001">
    <property type="protein sequence ID" value="MBF4629635.1"/>
    <property type="molecule type" value="Genomic_DNA"/>
</dbReference>
<dbReference type="Proteomes" id="UP000634579">
    <property type="component" value="Unassembled WGS sequence"/>
</dbReference>
<keyword evidence="2" id="KW-1185">Reference proteome</keyword>
<comment type="caution">
    <text evidence="1">The sequence shown here is derived from an EMBL/GenBank/DDBJ whole genome shotgun (WGS) entry which is preliminary data.</text>
</comment>
<organism evidence="1 2">
    <name type="scientific">Clavibacter phaseoli</name>
    <dbReference type="NCBI Taxonomy" id="1734031"/>
    <lineage>
        <taxon>Bacteria</taxon>
        <taxon>Bacillati</taxon>
        <taxon>Actinomycetota</taxon>
        <taxon>Actinomycetes</taxon>
        <taxon>Micrococcales</taxon>
        <taxon>Microbacteriaceae</taxon>
        <taxon>Clavibacter</taxon>
    </lineage>
</organism>
<sequence length="160" mass="17271">MSRSVFYKHFDSLSDLLSAVLADSASSVSQLSAVDGAALREVMTTALTQLVSHVGSSAAFYQAAMGWNASMGIHKAAVDRYSVHLRALIDFARDSLPAGEVPPEEVTDFASIFLAGGLVSALTTWMQAGRSTPDDTFVHELLELMPSWLTSDYVPTRRTE</sequence>
<name>A0A8I0SAG8_9MICO</name>